<proteinExistence type="predicted"/>
<keyword evidence="6" id="KW-1185">Reference proteome</keyword>
<dbReference type="Gene3D" id="1.10.10.10">
    <property type="entry name" value="Winged helix-like DNA-binding domain superfamily/Winged helix DNA-binding domain"/>
    <property type="match status" value="1"/>
</dbReference>
<dbReference type="PRINTS" id="PR00035">
    <property type="entry name" value="HTHGNTR"/>
</dbReference>
<dbReference type="Pfam" id="PF07729">
    <property type="entry name" value="FCD"/>
    <property type="match status" value="1"/>
</dbReference>
<dbReference type="SMART" id="SM00345">
    <property type="entry name" value="HTH_GNTR"/>
    <property type="match status" value="1"/>
</dbReference>
<evidence type="ECO:0000256" key="1">
    <source>
        <dbReference type="ARBA" id="ARBA00023015"/>
    </source>
</evidence>
<dbReference type="PROSITE" id="PS50949">
    <property type="entry name" value="HTH_GNTR"/>
    <property type="match status" value="1"/>
</dbReference>
<dbReference type="InterPro" id="IPR000524">
    <property type="entry name" value="Tscrpt_reg_HTH_GntR"/>
</dbReference>
<dbReference type="InterPro" id="IPR011711">
    <property type="entry name" value="GntR_C"/>
</dbReference>
<comment type="caution">
    <text evidence="5">The sequence shown here is derived from an EMBL/GenBank/DDBJ whole genome shotgun (WGS) entry which is preliminary data.</text>
</comment>
<name>A0A2T4Z5W2_9HYPH</name>
<evidence type="ECO:0000256" key="3">
    <source>
        <dbReference type="ARBA" id="ARBA00023163"/>
    </source>
</evidence>
<evidence type="ECO:0000313" key="5">
    <source>
        <dbReference type="EMBL" id="PTM57263.1"/>
    </source>
</evidence>
<dbReference type="GO" id="GO:0003700">
    <property type="term" value="F:DNA-binding transcription factor activity"/>
    <property type="evidence" value="ECO:0007669"/>
    <property type="project" value="InterPro"/>
</dbReference>
<evidence type="ECO:0000313" key="6">
    <source>
        <dbReference type="Proteomes" id="UP000241808"/>
    </source>
</evidence>
<dbReference type="InterPro" id="IPR008920">
    <property type="entry name" value="TF_FadR/GntR_C"/>
</dbReference>
<dbReference type="SUPFAM" id="SSF46785">
    <property type="entry name" value="Winged helix' DNA-binding domain"/>
    <property type="match status" value="1"/>
</dbReference>
<dbReference type="GO" id="GO:0003677">
    <property type="term" value="F:DNA binding"/>
    <property type="evidence" value="ECO:0007669"/>
    <property type="project" value="UniProtKB-KW"/>
</dbReference>
<dbReference type="SUPFAM" id="SSF48008">
    <property type="entry name" value="GntR ligand-binding domain-like"/>
    <property type="match status" value="1"/>
</dbReference>
<protein>
    <submittedName>
        <fullName evidence="5">GntR family transcriptional regulator</fullName>
    </submittedName>
</protein>
<keyword evidence="1" id="KW-0805">Transcription regulation</keyword>
<keyword evidence="2" id="KW-0238">DNA-binding</keyword>
<keyword evidence="3" id="KW-0804">Transcription</keyword>
<dbReference type="CDD" id="cd07377">
    <property type="entry name" value="WHTH_GntR"/>
    <property type="match status" value="1"/>
</dbReference>
<evidence type="ECO:0000259" key="4">
    <source>
        <dbReference type="PROSITE" id="PS50949"/>
    </source>
</evidence>
<dbReference type="InterPro" id="IPR036388">
    <property type="entry name" value="WH-like_DNA-bd_sf"/>
</dbReference>
<feature type="domain" description="HTH gntR-type" evidence="4">
    <location>
        <begin position="1"/>
        <end position="61"/>
    </location>
</feature>
<dbReference type="EMBL" id="PZZL01000004">
    <property type="protein sequence ID" value="PTM57263.1"/>
    <property type="molecule type" value="Genomic_DNA"/>
</dbReference>
<reference evidence="5 6" key="1">
    <citation type="submission" date="2018-04" db="EMBL/GenBank/DDBJ databases">
        <title>Genomic Encyclopedia of Archaeal and Bacterial Type Strains, Phase II (KMG-II): from individual species to whole genera.</title>
        <authorList>
            <person name="Goeker M."/>
        </authorList>
    </citation>
    <scope>NUCLEOTIDE SEQUENCE [LARGE SCALE GENOMIC DNA]</scope>
    <source>
        <strain evidence="5 6">DSM 25521</strain>
    </source>
</reference>
<dbReference type="SMART" id="SM00895">
    <property type="entry name" value="FCD"/>
    <property type="match status" value="1"/>
</dbReference>
<sequence length="199" mass="21894">MFDRVRQAIIAGELRPNEPLIEADIAERLGVSRTPVRESLQRLAAAGLIVPRKRGWAVREFSLEDLTLNAEVRAALEGFAAGLAAQRATADDLAQLFAIHAERLALDPQDEKARVRTNRAFHDAVIAAARNPKLVDAIDATGLFYFNGDVVRMSSAEQMAQGNADHALILEALAARDATAAERHMRAHIERTTRIIRSR</sequence>
<organism evidence="5 6">
    <name type="scientific">Phreatobacter oligotrophus</name>
    <dbReference type="NCBI Taxonomy" id="1122261"/>
    <lineage>
        <taxon>Bacteria</taxon>
        <taxon>Pseudomonadati</taxon>
        <taxon>Pseudomonadota</taxon>
        <taxon>Alphaproteobacteria</taxon>
        <taxon>Hyphomicrobiales</taxon>
        <taxon>Phreatobacteraceae</taxon>
        <taxon>Phreatobacter</taxon>
    </lineage>
</organism>
<gene>
    <name evidence="5" type="ORF">C8P69_104313</name>
</gene>
<evidence type="ECO:0000256" key="2">
    <source>
        <dbReference type="ARBA" id="ARBA00023125"/>
    </source>
</evidence>
<dbReference type="AlphaFoldDB" id="A0A2T4Z5W2"/>
<dbReference type="RefSeq" id="WP_170118214.1">
    <property type="nucleotide sequence ID" value="NZ_PZZL01000004.1"/>
</dbReference>
<dbReference type="Proteomes" id="UP000241808">
    <property type="component" value="Unassembled WGS sequence"/>
</dbReference>
<dbReference type="InterPro" id="IPR036390">
    <property type="entry name" value="WH_DNA-bd_sf"/>
</dbReference>
<dbReference type="Pfam" id="PF00392">
    <property type="entry name" value="GntR"/>
    <property type="match status" value="1"/>
</dbReference>
<dbReference type="PANTHER" id="PTHR43537:SF49">
    <property type="entry name" value="TRANSCRIPTIONAL REGULATORY PROTEIN"/>
    <property type="match status" value="1"/>
</dbReference>
<accession>A0A2T4Z5W2</accession>
<dbReference type="Gene3D" id="1.20.120.530">
    <property type="entry name" value="GntR ligand-binding domain-like"/>
    <property type="match status" value="1"/>
</dbReference>
<dbReference type="PANTHER" id="PTHR43537">
    <property type="entry name" value="TRANSCRIPTIONAL REGULATOR, GNTR FAMILY"/>
    <property type="match status" value="1"/>
</dbReference>